<evidence type="ECO:0000256" key="1">
    <source>
        <dbReference type="SAM" id="SignalP"/>
    </source>
</evidence>
<keyword evidence="1" id="KW-0732">Signal</keyword>
<evidence type="ECO:0000313" key="3">
    <source>
        <dbReference type="Proteomes" id="UP001474181"/>
    </source>
</evidence>
<comment type="caution">
    <text evidence="2">The sequence shown here is derived from an EMBL/GenBank/DDBJ whole genome shotgun (WGS) entry which is preliminary data.</text>
</comment>
<accession>A0ABV1WQ24</accession>
<sequence>MGVFTGATLAALLAASPLNFTVSLSPEPHTVAVGQGTDTPNPLCRVTRN</sequence>
<keyword evidence="3" id="KW-1185">Reference proteome</keyword>
<proteinExistence type="predicted"/>
<organism evidence="2 3">
    <name type="scientific">Streptomyces hyaluromycini</name>
    <dbReference type="NCBI Taxonomy" id="1377993"/>
    <lineage>
        <taxon>Bacteria</taxon>
        <taxon>Bacillati</taxon>
        <taxon>Actinomycetota</taxon>
        <taxon>Actinomycetes</taxon>
        <taxon>Kitasatosporales</taxon>
        <taxon>Streptomycetaceae</taxon>
        <taxon>Streptomyces</taxon>
    </lineage>
</organism>
<dbReference type="RefSeq" id="WP_350777748.1">
    <property type="nucleotide sequence ID" value="NZ_JBEPEK010000025.1"/>
</dbReference>
<dbReference type="EMBL" id="JBEPEK010000025">
    <property type="protein sequence ID" value="MER7178959.1"/>
    <property type="molecule type" value="Genomic_DNA"/>
</dbReference>
<reference evidence="2 3" key="1">
    <citation type="submission" date="2024-06" db="EMBL/GenBank/DDBJ databases">
        <title>The Natural Products Discovery Center: Release of the First 8490 Sequenced Strains for Exploring Actinobacteria Biosynthetic Diversity.</title>
        <authorList>
            <person name="Kalkreuter E."/>
            <person name="Kautsar S.A."/>
            <person name="Yang D."/>
            <person name="Bader C.D."/>
            <person name="Teijaro C.N."/>
            <person name="Fluegel L."/>
            <person name="Davis C.M."/>
            <person name="Simpson J.R."/>
            <person name="Lauterbach L."/>
            <person name="Steele A.D."/>
            <person name="Gui C."/>
            <person name="Meng S."/>
            <person name="Li G."/>
            <person name="Viehrig K."/>
            <person name="Ye F."/>
            <person name="Su P."/>
            <person name="Kiefer A.F."/>
            <person name="Nichols A."/>
            <person name="Cepeda A.J."/>
            <person name="Yan W."/>
            <person name="Fan B."/>
            <person name="Jiang Y."/>
            <person name="Adhikari A."/>
            <person name="Zheng C.-J."/>
            <person name="Schuster L."/>
            <person name="Cowan T.M."/>
            <person name="Smanski M.J."/>
            <person name="Chevrette M.G."/>
            <person name="De Carvalho L.P.S."/>
            <person name="Shen B."/>
        </authorList>
    </citation>
    <scope>NUCLEOTIDE SEQUENCE [LARGE SCALE GENOMIC DNA]</scope>
    <source>
        <strain evidence="2 3">NPDC000234</strain>
    </source>
</reference>
<feature type="chain" id="PRO_5045807278" evidence="1">
    <location>
        <begin position="21"/>
        <end position="49"/>
    </location>
</feature>
<gene>
    <name evidence="2" type="ORF">ABT404_05660</name>
</gene>
<feature type="signal peptide" evidence="1">
    <location>
        <begin position="1"/>
        <end position="20"/>
    </location>
</feature>
<name>A0ABV1WQ24_9ACTN</name>
<protein>
    <submittedName>
        <fullName evidence="2">Uncharacterized protein</fullName>
    </submittedName>
</protein>
<evidence type="ECO:0000313" key="2">
    <source>
        <dbReference type="EMBL" id="MER7178959.1"/>
    </source>
</evidence>
<dbReference type="Proteomes" id="UP001474181">
    <property type="component" value="Unassembled WGS sequence"/>
</dbReference>